<accession>A0A3Q8TVI0</accession>
<dbReference type="AlphaFoldDB" id="A0A3Q8TVI0"/>
<sequence>MREHNSLSDAQLEVRFDVEHAFGKKNPPRSDEIINTEFIEPIRIRDFFNGRAWWDITLEILCSDYSGDSSACLSFMSPKGRNYYIPLYLLLAVERYYEGDVVTLEFASRLLMYAKDDHYYKISTLSDDEKRAVAKVLRFLASEFDDEDAQEALNYMWADYL</sequence>
<organism evidence="1 2">
    <name type="scientific">Pseudomonas entomophila</name>
    <dbReference type="NCBI Taxonomy" id="312306"/>
    <lineage>
        <taxon>Bacteria</taxon>
        <taxon>Pseudomonadati</taxon>
        <taxon>Pseudomonadota</taxon>
        <taxon>Gammaproteobacteria</taxon>
        <taxon>Pseudomonadales</taxon>
        <taxon>Pseudomonadaceae</taxon>
        <taxon>Pseudomonas</taxon>
    </lineage>
</organism>
<dbReference type="OrthoDB" id="5514628at2"/>
<evidence type="ECO:0000313" key="1">
    <source>
        <dbReference type="EMBL" id="AZL69162.1"/>
    </source>
</evidence>
<name>A0A3Q8TVI0_9PSED</name>
<proteinExistence type="predicted"/>
<dbReference type="Proteomes" id="UP000268230">
    <property type="component" value="Chromosome"/>
</dbReference>
<dbReference type="KEGG" id="pory:EJA05_16145"/>
<gene>
    <name evidence="1" type="ORF">EJA05_16145</name>
</gene>
<dbReference type="EMBL" id="CP034338">
    <property type="protein sequence ID" value="AZL69162.1"/>
    <property type="molecule type" value="Genomic_DNA"/>
</dbReference>
<evidence type="ECO:0000313" key="2">
    <source>
        <dbReference type="Proteomes" id="UP000268230"/>
    </source>
</evidence>
<reference evidence="1 2" key="1">
    <citation type="submission" date="2018-12" db="EMBL/GenBank/DDBJ databases">
        <authorList>
            <person name="Li S."/>
            <person name="Yang R."/>
            <person name="Chen G."/>
            <person name="Zou L."/>
            <person name="Zhang C."/>
            <person name="Chen Y."/>
            <person name="Liu Z."/>
            <person name="Li Y."/>
            <person name="Yan Y."/>
            <person name="Huang M."/>
            <person name="Chen T."/>
        </authorList>
    </citation>
    <scope>NUCLEOTIDE SEQUENCE [LARGE SCALE GENOMIC DNA]</scope>
    <source>
        <strain evidence="1 2">1257</strain>
    </source>
</reference>
<protein>
    <submittedName>
        <fullName evidence="1">Uncharacterized protein</fullName>
    </submittedName>
</protein>
<dbReference type="Pfam" id="PF20461">
    <property type="entry name" value="DUF6714"/>
    <property type="match status" value="1"/>
</dbReference>
<dbReference type="InterPro" id="IPR046560">
    <property type="entry name" value="DUF6714"/>
</dbReference>